<dbReference type="Pfam" id="PF00959">
    <property type="entry name" value="Phage_lysozyme"/>
    <property type="match status" value="1"/>
</dbReference>
<sequence>MSFKLLIAALPALAFACTGPGINDNGLQLIKSFESFQPNVYDDGFGNPTLGYGHLCGDATCSEVSYSQPLTEETASQLLADDLVSYQDGVTNALATAVTLNDNQYAALVSWTFNVGNGNMASSSLIKRMNAGDDVGTVASEELPKWNKANGEVVAGLTRRRAEEVALFGEASSTGALPVGC</sequence>
<evidence type="ECO:0000256" key="1">
    <source>
        <dbReference type="ARBA" id="ARBA00000632"/>
    </source>
</evidence>
<comment type="caution">
    <text evidence="8">The sequence shown here is derived from an EMBL/GenBank/DDBJ whole genome shotgun (WGS) entry which is preliminary data.</text>
</comment>
<dbReference type="InterPro" id="IPR023347">
    <property type="entry name" value="Lysozyme_dom_sf"/>
</dbReference>
<comment type="catalytic activity">
    <reaction evidence="1">
        <text>Hydrolysis of (1-&gt;4)-beta-linkages between N-acetylmuramic acid and N-acetyl-D-glucosamine residues in a peptidoglycan and between N-acetyl-D-glucosamine residues in chitodextrins.</text>
        <dbReference type="EC" id="3.2.1.17"/>
    </reaction>
</comment>
<keyword evidence="4 8" id="KW-0378">Hydrolase</keyword>
<dbReference type="InterPro" id="IPR034690">
    <property type="entry name" value="Endolysin_T4_type"/>
</dbReference>
<dbReference type="AlphaFoldDB" id="A0A135LWS5"/>
<dbReference type="PANTHER" id="PTHR38107:SF3">
    <property type="entry name" value="LYSOZYME RRRD-RELATED"/>
    <property type="match status" value="1"/>
</dbReference>
<keyword evidence="2" id="KW-0929">Antimicrobial</keyword>
<organism evidence="8 9">
    <name type="scientific">Penicillium patulum</name>
    <name type="common">Penicillium griseofulvum</name>
    <dbReference type="NCBI Taxonomy" id="5078"/>
    <lineage>
        <taxon>Eukaryota</taxon>
        <taxon>Fungi</taxon>
        <taxon>Dikarya</taxon>
        <taxon>Ascomycota</taxon>
        <taxon>Pezizomycotina</taxon>
        <taxon>Eurotiomycetes</taxon>
        <taxon>Eurotiomycetidae</taxon>
        <taxon>Eurotiales</taxon>
        <taxon>Aspergillaceae</taxon>
        <taxon>Penicillium</taxon>
    </lineage>
</organism>
<keyword evidence="3" id="KW-0081">Bacteriolytic enzyme</keyword>
<evidence type="ECO:0000256" key="2">
    <source>
        <dbReference type="ARBA" id="ARBA00022529"/>
    </source>
</evidence>
<evidence type="ECO:0000256" key="3">
    <source>
        <dbReference type="ARBA" id="ARBA00022638"/>
    </source>
</evidence>
<dbReference type="PROSITE" id="PS51257">
    <property type="entry name" value="PROKAR_LIPOPROTEIN"/>
    <property type="match status" value="1"/>
</dbReference>
<dbReference type="InterPro" id="IPR002196">
    <property type="entry name" value="Glyco_hydro_24"/>
</dbReference>
<dbReference type="HAMAP" id="MF_04110">
    <property type="entry name" value="ENDOLYSIN_T4"/>
    <property type="match status" value="1"/>
</dbReference>
<keyword evidence="7" id="KW-0732">Signal</keyword>
<dbReference type="GeneID" id="63703477"/>
<dbReference type="Gene3D" id="1.10.530.40">
    <property type="match status" value="1"/>
</dbReference>
<proteinExistence type="inferred from homology"/>
<dbReference type="PANTHER" id="PTHR38107">
    <property type="match status" value="1"/>
</dbReference>
<keyword evidence="5" id="KW-1035">Host cytoplasm</keyword>
<evidence type="ECO:0000256" key="5">
    <source>
        <dbReference type="ARBA" id="ARBA00023200"/>
    </source>
</evidence>
<dbReference type="RefSeq" id="XP_040651949.1">
    <property type="nucleotide sequence ID" value="XM_040788177.1"/>
</dbReference>
<dbReference type="GO" id="GO:0016998">
    <property type="term" value="P:cell wall macromolecule catabolic process"/>
    <property type="evidence" value="ECO:0007669"/>
    <property type="project" value="InterPro"/>
</dbReference>
<keyword evidence="9" id="KW-1185">Reference proteome</keyword>
<dbReference type="InterPro" id="IPR051018">
    <property type="entry name" value="Bacteriophage_GH24"/>
</dbReference>
<dbReference type="GO" id="GO:0003796">
    <property type="term" value="F:lysozyme activity"/>
    <property type="evidence" value="ECO:0007669"/>
    <property type="project" value="UniProtKB-EC"/>
</dbReference>
<dbReference type="OrthoDB" id="5358886at2759"/>
<feature type="signal peptide" evidence="7">
    <location>
        <begin position="1"/>
        <end position="16"/>
    </location>
</feature>
<evidence type="ECO:0000313" key="8">
    <source>
        <dbReference type="EMBL" id="KXG53414.1"/>
    </source>
</evidence>
<protein>
    <submittedName>
        <fullName evidence="8">Glycoside hydrolase, family 24</fullName>
    </submittedName>
</protein>
<dbReference type="Proteomes" id="UP000070168">
    <property type="component" value="Unassembled WGS sequence"/>
</dbReference>
<gene>
    <name evidence="8" type="ORF">PGRI_004640</name>
</gene>
<accession>A0A135LWS5</accession>
<keyword evidence="6" id="KW-0326">Glycosidase</keyword>
<dbReference type="InterPro" id="IPR023346">
    <property type="entry name" value="Lysozyme-like_dom_sf"/>
</dbReference>
<feature type="chain" id="PRO_5007800890" evidence="7">
    <location>
        <begin position="17"/>
        <end position="181"/>
    </location>
</feature>
<dbReference type="CDD" id="cd00737">
    <property type="entry name" value="lyz_endolysin_autolysin"/>
    <property type="match status" value="1"/>
</dbReference>
<reference evidence="8 9" key="1">
    <citation type="journal article" date="2016" name="BMC Genomics">
        <title>Genome sequencing and secondary metabolism of the postharvest pathogen Penicillium griseofulvum.</title>
        <authorList>
            <person name="Banani H."/>
            <person name="Marcet-Houben M."/>
            <person name="Ballester A.R."/>
            <person name="Abbruscato P."/>
            <person name="Gonzalez-Candelas L."/>
            <person name="Gabaldon T."/>
            <person name="Spadaro D."/>
        </authorList>
    </citation>
    <scope>NUCLEOTIDE SEQUENCE [LARGE SCALE GENOMIC DNA]</scope>
    <source>
        <strain evidence="8 9">PG3</strain>
    </source>
</reference>
<evidence type="ECO:0000256" key="4">
    <source>
        <dbReference type="ARBA" id="ARBA00022801"/>
    </source>
</evidence>
<evidence type="ECO:0000313" key="9">
    <source>
        <dbReference type="Proteomes" id="UP000070168"/>
    </source>
</evidence>
<dbReference type="EMBL" id="LHQR01000014">
    <property type="protein sequence ID" value="KXG53414.1"/>
    <property type="molecule type" value="Genomic_DNA"/>
</dbReference>
<name>A0A135LWS5_PENPA</name>
<dbReference type="InterPro" id="IPR033907">
    <property type="entry name" value="Endolysin_autolysin"/>
</dbReference>
<evidence type="ECO:0000256" key="7">
    <source>
        <dbReference type="SAM" id="SignalP"/>
    </source>
</evidence>
<dbReference type="SUPFAM" id="SSF53955">
    <property type="entry name" value="Lysozyme-like"/>
    <property type="match status" value="1"/>
</dbReference>
<evidence type="ECO:0000256" key="6">
    <source>
        <dbReference type="ARBA" id="ARBA00023295"/>
    </source>
</evidence>
<dbReference type="GO" id="GO:0042742">
    <property type="term" value="P:defense response to bacterium"/>
    <property type="evidence" value="ECO:0007669"/>
    <property type="project" value="UniProtKB-KW"/>
</dbReference>
<dbReference type="GO" id="GO:0031640">
    <property type="term" value="P:killing of cells of another organism"/>
    <property type="evidence" value="ECO:0007669"/>
    <property type="project" value="UniProtKB-KW"/>
</dbReference>
<dbReference type="OMA" id="PQWNKAN"/>
<dbReference type="GO" id="GO:0009253">
    <property type="term" value="P:peptidoglycan catabolic process"/>
    <property type="evidence" value="ECO:0007669"/>
    <property type="project" value="InterPro"/>
</dbReference>